<evidence type="ECO:0000313" key="2">
    <source>
        <dbReference type="Proteomes" id="UP001307889"/>
    </source>
</evidence>
<dbReference type="Proteomes" id="UP001307889">
    <property type="component" value="Chromosome 17"/>
</dbReference>
<keyword evidence="2" id="KW-1185">Reference proteome</keyword>
<reference evidence="1 2" key="1">
    <citation type="submission" date="2023-09" db="EMBL/GenBank/DDBJ databases">
        <title>Nesidiocoris tenuis whole genome shotgun sequence.</title>
        <authorList>
            <person name="Shibata T."/>
            <person name="Shimoda M."/>
            <person name="Kobayashi T."/>
            <person name="Uehara T."/>
        </authorList>
    </citation>
    <scope>NUCLEOTIDE SEQUENCE [LARGE SCALE GENOMIC DNA]</scope>
    <source>
        <strain evidence="1 2">Japan</strain>
    </source>
</reference>
<organism evidence="1 2">
    <name type="scientific">Nesidiocoris tenuis</name>
    <dbReference type="NCBI Taxonomy" id="355587"/>
    <lineage>
        <taxon>Eukaryota</taxon>
        <taxon>Metazoa</taxon>
        <taxon>Ecdysozoa</taxon>
        <taxon>Arthropoda</taxon>
        <taxon>Hexapoda</taxon>
        <taxon>Insecta</taxon>
        <taxon>Pterygota</taxon>
        <taxon>Neoptera</taxon>
        <taxon>Paraneoptera</taxon>
        <taxon>Hemiptera</taxon>
        <taxon>Heteroptera</taxon>
        <taxon>Panheteroptera</taxon>
        <taxon>Cimicomorpha</taxon>
        <taxon>Miridae</taxon>
        <taxon>Dicyphina</taxon>
        <taxon>Nesidiocoris</taxon>
    </lineage>
</organism>
<gene>
    <name evidence="1" type="ORF">NTJ_16243</name>
</gene>
<protein>
    <submittedName>
        <fullName evidence="1">Uncharacterized protein</fullName>
    </submittedName>
</protein>
<evidence type="ECO:0000313" key="1">
    <source>
        <dbReference type="EMBL" id="BET03425.1"/>
    </source>
</evidence>
<name>A0ABN7BHT3_9HEMI</name>
<dbReference type="EMBL" id="AP028925">
    <property type="protein sequence ID" value="BET03425.1"/>
    <property type="molecule type" value="Genomic_DNA"/>
</dbReference>
<sequence length="71" mass="8075">MSTNTGKMETSSGYVDYFSAREAKFCHRPSYRLGISGILEKFDTMGWAVCKETPSQTSISCRHNITMDEER</sequence>
<accession>A0ABN7BHT3</accession>
<proteinExistence type="predicted"/>